<gene>
    <name evidence="8" type="ORF">FB562_1683</name>
</gene>
<sequence>MVPVSSFATGLGPWALACGIALGVGLWTLLGMVPRFARPRLLARVAPHVSDVSEEAHAMQRARNAEAFPVLGALLGPVLARLRRILSSVLGGGASVELRLHQAGSRLTLEAFRSRQLVWGVIGLGTGTVLATVLGSLRPTPLILAVAVVIVAGVAGVLLCDWLLQRRAASRIARITAELPLVLEFLSLSLSAGEGILDALRRVAHVSRGELSGELGSVLAEVNTGLPLSESLTRCARQLQLPAFTRCVEQVTGALERGSPLAEVLRAQAQDARDDTKRHLLEVAGKKEVTMLIPLVFLILPITVIFAIFPGVFVLQLGF</sequence>
<keyword evidence="3 6" id="KW-0812">Transmembrane</keyword>
<dbReference type="InterPro" id="IPR018076">
    <property type="entry name" value="T2SS_GspF_dom"/>
</dbReference>
<reference evidence="8 9" key="1">
    <citation type="submission" date="2019-06" db="EMBL/GenBank/DDBJ databases">
        <title>Sequencing the genomes of 1000 actinobacteria strains.</title>
        <authorList>
            <person name="Klenk H.-P."/>
        </authorList>
    </citation>
    <scope>NUCLEOTIDE SEQUENCE [LARGE SCALE GENOMIC DNA]</scope>
    <source>
        <strain evidence="8 9">DSM 26477</strain>
    </source>
</reference>
<protein>
    <submittedName>
        <fullName evidence="8">Tight adherence protein C</fullName>
    </submittedName>
</protein>
<keyword evidence="5 6" id="KW-0472">Membrane</keyword>
<name>A0A542YKG0_9MICO</name>
<dbReference type="Gene3D" id="1.20.81.30">
    <property type="entry name" value="Type II secretion system (T2SS), domain F"/>
    <property type="match status" value="1"/>
</dbReference>
<dbReference type="AlphaFoldDB" id="A0A542YKG0"/>
<keyword evidence="2" id="KW-1003">Cell membrane</keyword>
<feature type="transmembrane region" description="Helical" evidence="6">
    <location>
        <begin position="143"/>
        <end position="164"/>
    </location>
</feature>
<dbReference type="InterPro" id="IPR042094">
    <property type="entry name" value="T2SS_GspF_sf"/>
</dbReference>
<accession>A0A542YKG0</accession>
<evidence type="ECO:0000313" key="9">
    <source>
        <dbReference type="Proteomes" id="UP000317998"/>
    </source>
</evidence>
<dbReference type="EMBL" id="VFOM01000001">
    <property type="protein sequence ID" value="TQL48586.1"/>
    <property type="molecule type" value="Genomic_DNA"/>
</dbReference>
<comment type="caution">
    <text evidence="8">The sequence shown here is derived from an EMBL/GenBank/DDBJ whole genome shotgun (WGS) entry which is preliminary data.</text>
</comment>
<proteinExistence type="predicted"/>
<dbReference type="PANTHER" id="PTHR35007:SF4">
    <property type="entry name" value="CONSERVED TRANSMEMBRANE PROTEIN-RELATED"/>
    <property type="match status" value="1"/>
</dbReference>
<dbReference type="Proteomes" id="UP000317998">
    <property type="component" value="Unassembled WGS sequence"/>
</dbReference>
<dbReference type="Pfam" id="PF00482">
    <property type="entry name" value="T2SSF"/>
    <property type="match status" value="1"/>
</dbReference>
<evidence type="ECO:0000313" key="8">
    <source>
        <dbReference type="EMBL" id="TQL48586.1"/>
    </source>
</evidence>
<dbReference type="GO" id="GO:0005886">
    <property type="term" value="C:plasma membrane"/>
    <property type="evidence" value="ECO:0007669"/>
    <property type="project" value="UniProtKB-SubCell"/>
</dbReference>
<evidence type="ECO:0000259" key="7">
    <source>
        <dbReference type="Pfam" id="PF00482"/>
    </source>
</evidence>
<evidence type="ECO:0000256" key="1">
    <source>
        <dbReference type="ARBA" id="ARBA00004651"/>
    </source>
</evidence>
<comment type="subcellular location">
    <subcellularLocation>
        <location evidence="1">Cell membrane</location>
        <topology evidence="1">Multi-pass membrane protein</topology>
    </subcellularLocation>
</comment>
<evidence type="ECO:0000256" key="3">
    <source>
        <dbReference type="ARBA" id="ARBA00022692"/>
    </source>
</evidence>
<organism evidence="8 9">
    <name type="scientific">Homoserinimonas aerilata</name>
    <dbReference type="NCBI Taxonomy" id="1162970"/>
    <lineage>
        <taxon>Bacteria</taxon>
        <taxon>Bacillati</taxon>
        <taxon>Actinomycetota</taxon>
        <taxon>Actinomycetes</taxon>
        <taxon>Micrococcales</taxon>
        <taxon>Microbacteriaceae</taxon>
        <taxon>Homoserinimonas</taxon>
    </lineage>
</organism>
<keyword evidence="9" id="KW-1185">Reference proteome</keyword>
<evidence type="ECO:0000256" key="4">
    <source>
        <dbReference type="ARBA" id="ARBA00022989"/>
    </source>
</evidence>
<evidence type="ECO:0000256" key="5">
    <source>
        <dbReference type="ARBA" id="ARBA00023136"/>
    </source>
</evidence>
<feature type="transmembrane region" description="Helical" evidence="6">
    <location>
        <begin position="12"/>
        <end position="33"/>
    </location>
</feature>
<feature type="domain" description="Type II secretion system protein GspF" evidence="7">
    <location>
        <begin position="183"/>
        <end position="307"/>
    </location>
</feature>
<feature type="transmembrane region" description="Helical" evidence="6">
    <location>
        <begin position="295"/>
        <end position="317"/>
    </location>
</feature>
<keyword evidence="4 6" id="KW-1133">Transmembrane helix</keyword>
<dbReference type="PANTHER" id="PTHR35007">
    <property type="entry name" value="INTEGRAL MEMBRANE PROTEIN-RELATED"/>
    <property type="match status" value="1"/>
</dbReference>
<evidence type="ECO:0000256" key="6">
    <source>
        <dbReference type="SAM" id="Phobius"/>
    </source>
</evidence>
<feature type="transmembrane region" description="Helical" evidence="6">
    <location>
        <begin position="117"/>
        <end position="137"/>
    </location>
</feature>
<evidence type="ECO:0000256" key="2">
    <source>
        <dbReference type="ARBA" id="ARBA00022475"/>
    </source>
</evidence>